<evidence type="ECO:0000256" key="1">
    <source>
        <dbReference type="ARBA" id="ARBA00008210"/>
    </source>
</evidence>
<comment type="caution">
    <text evidence="5">The sequence shown here is derived from an EMBL/GenBank/DDBJ whole genome shotgun (WGS) entry which is preliminary data.</text>
</comment>
<dbReference type="PANTHER" id="PTHR33091:SF29">
    <property type="entry name" value="SUBTILISIN INHIBITOR 1"/>
    <property type="match status" value="1"/>
</dbReference>
<dbReference type="InterPro" id="IPR000864">
    <property type="entry name" value="Prot_inh_pot1"/>
</dbReference>
<comment type="similarity">
    <text evidence="1">Belongs to the protease inhibitor I13 (potato type I serine protease inhibitor) family.</text>
</comment>
<name>A0AAW1TDB8_9CHLO</name>
<feature type="chain" id="PRO_5043867260" evidence="4">
    <location>
        <begin position="34"/>
        <end position="114"/>
    </location>
</feature>
<organism evidence="5 6">
    <name type="scientific">Apatococcus fuscideae</name>
    <dbReference type="NCBI Taxonomy" id="2026836"/>
    <lineage>
        <taxon>Eukaryota</taxon>
        <taxon>Viridiplantae</taxon>
        <taxon>Chlorophyta</taxon>
        <taxon>core chlorophytes</taxon>
        <taxon>Trebouxiophyceae</taxon>
        <taxon>Chlorellales</taxon>
        <taxon>Chlorellaceae</taxon>
        <taxon>Apatococcus</taxon>
    </lineage>
</organism>
<evidence type="ECO:0000256" key="3">
    <source>
        <dbReference type="ARBA" id="ARBA00022900"/>
    </source>
</evidence>
<feature type="signal peptide" evidence="4">
    <location>
        <begin position="1"/>
        <end position="33"/>
    </location>
</feature>
<dbReference type="Pfam" id="PF00280">
    <property type="entry name" value="potato_inhibit"/>
    <property type="match status" value="1"/>
</dbReference>
<keyword evidence="3" id="KW-0722">Serine protease inhibitor</keyword>
<dbReference type="Gene3D" id="3.30.10.10">
    <property type="entry name" value="Trypsin Inhibitor V, subunit A"/>
    <property type="match status" value="1"/>
</dbReference>
<dbReference type="GO" id="GO:0009611">
    <property type="term" value="P:response to wounding"/>
    <property type="evidence" value="ECO:0007669"/>
    <property type="project" value="InterPro"/>
</dbReference>
<dbReference type="PANTHER" id="PTHR33091">
    <property type="entry name" value="PROTEIN, PUTATIVE, EXPRESSED-RELATED"/>
    <property type="match status" value="1"/>
</dbReference>
<keyword evidence="4" id="KW-0732">Signal</keyword>
<gene>
    <name evidence="5" type="ORF">WJX84_004720</name>
</gene>
<dbReference type="InterPro" id="IPR036354">
    <property type="entry name" value="Prot_inh_pot1_sf"/>
</dbReference>
<keyword evidence="2" id="KW-0646">Protease inhibitor</keyword>
<dbReference type="PRINTS" id="PR00292">
    <property type="entry name" value="POTATOINHBTR"/>
</dbReference>
<evidence type="ECO:0000256" key="4">
    <source>
        <dbReference type="SAM" id="SignalP"/>
    </source>
</evidence>
<dbReference type="SUPFAM" id="SSF54654">
    <property type="entry name" value="CI-2 family of serine protease inhibitors"/>
    <property type="match status" value="1"/>
</dbReference>
<proteinExistence type="inferred from homology"/>
<sequence length="114" mass="12580">MRAEQRSWSNVSCRTRNLLLAALLLVALTAVKGSVRRSSEETSSAMASSTDQTEWPALVGMDANQAQSVLEKETSKTVFLVPVGNMVTMDYRPERVRIFYDSTTNKVAKVPKIG</sequence>
<keyword evidence="6" id="KW-1185">Reference proteome</keyword>
<evidence type="ECO:0000256" key="2">
    <source>
        <dbReference type="ARBA" id="ARBA00022690"/>
    </source>
</evidence>
<dbReference type="AlphaFoldDB" id="A0AAW1TDB8"/>
<dbReference type="GO" id="GO:0004867">
    <property type="term" value="F:serine-type endopeptidase inhibitor activity"/>
    <property type="evidence" value="ECO:0007669"/>
    <property type="project" value="UniProtKB-KW"/>
</dbReference>
<evidence type="ECO:0000313" key="6">
    <source>
        <dbReference type="Proteomes" id="UP001485043"/>
    </source>
</evidence>
<accession>A0AAW1TDB8</accession>
<reference evidence="5 6" key="1">
    <citation type="journal article" date="2024" name="Nat. Commun.">
        <title>Phylogenomics reveals the evolutionary origins of lichenization in chlorophyte algae.</title>
        <authorList>
            <person name="Puginier C."/>
            <person name="Libourel C."/>
            <person name="Otte J."/>
            <person name="Skaloud P."/>
            <person name="Haon M."/>
            <person name="Grisel S."/>
            <person name="Petersen M."/>
            <person name="Berrin J.G."/>
            <person name="Delaux P.M."/>
            <person name="Dal Grande F."/>
            <person name="Keller J."/>
        </authorList>
    </citation>
    <scope>NUCLEOTIDE SEQUENCE [LARGE SCALE GENOMIC DNA]</scope>
    <source>
        <strain evidence="5 6">SAG 2523</strain>
    </source>
</reference>
<evidence type="ECO:0000313" key="5">
    <source>
        <dbReference type="EMBL" id="KAK9867338.1"/>
    </source>
</evidence>
<protein>
    <submittedName>
        <fullName evidence="5">Uncharacterized protein</fullName>
    </submittedName>
</protein>
<dbReference type="EMBL" id="JALJOV010000093">
    <property type="protein sequence ID" value="KAK9867338.1"/>
    <property type="molecule type" value="Genomic_DNA"/>
</dbReference>
<dbReference type="Proteomes" id="UP001485043">
    <property type="component" value="Unassembled WGS sequence"/>
</dbReference>